<feature type="domain" description="Aspartate/ornithine carbamoyltransferase carbamoyl-P binding" evidence="4">
    <location>
        <begin position="49"/>
        <end position="110"/>
    </location>
</feature>
<keyword evidence="3" id="KW-0808">Transferase</keyword>
<dbReference type="Pfam" id="PF02729">
    <property type="entry name" value="OTCace_N"/>
    <property type="match status" value="1"/>
</dbReference>
<protein>
    <recommendedName>
        <fullName evidence="2">ornithine carbamoyltransferase</fullName>
        <ecNumber evidence="2">2.1.3.3</ecNumber>
    </recommendedName>
</protein>
<proteinExistence type="inferred from homology"/>
<dbReference type="InterPro" id="IPR006132">
    <property type="entry name" value="Asp/Orn_carbamoyltranf_P-bd"/>
</dbReference>
<evidence type="ECO:0000256" key="3">
    <source>
        <dbReference type="ARBA" id="ARBA00022679"/>
    </source>
</evidence>
<dbReference type="PANTHER" id="PTHR45753">
    <property type="entry name" value="ORNITHINE CARBAMOYLTRANSFERASE, MITOCHONDRIAL"/>
    <property type="match status" value="1"/>
</dbReference>
<dbReference type="InterPro" id="IPR006130">
    <property type="entry name" value="Asp/Orn_carbamoylTrfase"/>
</dbReference>
<reference evidence="6" key="1">
    <citation type="submission" date="2025-08" db="UniProtKB">
        <authorList>
            <consortium name="RefSeq"/>
        </authorList>
    </citation>
    <scope>IDENTIFICATION</scope>
    <source>
        <tissue evidence="6">Testes</tissue>
    </source>
</reference>
<dbReference type="SUPFAM" id="SSF53671">
    <property type="entry name" value="Aspartate/ornithine carbamoyltransferase"/>
    <property type="match status" value="1"/>
</dbReference>
<sequence length="123" mass="14053">MSRLAASVRILCPRLAAFTRSCSQKHAGSVYYSDKQREGSEDPLSFVGRHFLTLKDFSSDEIQHLLWVATDLKQRMKMKKEIYQPLRGKSMAMIFQKRSTRTRLSTETGICTKPVLLSTSSFC</sequence>
<feature type="non-terminal residue" evidence="6">
    <location>
        <position position="123"/>
    </location>
</feature>
<dbReference type="Proteomes" id="UP000694865">
    <property type="component" value="Unplaced"/>
</dbReference>
<dbReference type="EC" id="2.1.3.3" evidence="2"/>
<dbReference type="GeneID" id="102801726"/>
<dbReference type="PROSITE" id="PS00097">
    <property type="entry name" value="CARBAMOYLTRANSFERASE"/>
    <property type="match status" value="1"/>
</dbReference>
<organism evidence="5 6">
    <name type="scientific">Saccoglossus kowalevskii</name>
    <name type="common">Acorn worm</name>
    <dbReference type="NCBI Taxonomy" id="10224"/>
    <lineage>
        <taxon>Eukaryota</taxon>
        <taxon>Metazoa</taxon>
        <taxon>Hemichordata</taxon>
        <taxon>Enteropneusta</taxon>
        <taxon>Harrimaniidae</taxon>
        <taxon>Saccoglossus</taxon>
    </lineage>
</organism>
<evidence type="ECO:0000256" key="2">
    <source>
        <dbReference type="ARBA" id="ARBA00013007"/>
    </source>
</evidence>
<dbReference type="InterPro" id="IPR036901">
    <property type="entry name" value="Asp/Orn_carbamoylTrfase_sf"/>
</dbReference>
<evidence type="ECO:0000256" key="1">
    <source>
        <dbReference type="ARBA" id="ARBA00007805"/>
    </source>
</evidence>
<evidence type="ECO:0000313" key="6">
    <source>
        <dbReference type="RefSeq" id="XP_006811275.1"/>
    </source>
</evidence>
<gene>
    <name evidence="6" type="primary">LOC102801726</name>
</gene>
<accession>A0ABM0LU34</accession>
<dbReference type="Gene3D" id="3.40.50.1370">
    <property type="entry name" value="Aspartate/ornithine carbamoyltransferase"/>
    <property type="match status" value="1"/>
</dbReference>
<dbReference type="PANTHER" id="PTHR45753:SF3">
    <property type="entry name" value="ORNITHINE TRANSCARBAMYLASE, MITOCHONDRIAL"/>
    <property type="match status" value="1"/>
</dbReference>
<evidence type="ECO:0000313" key="5">
    <source>
        <dbReference type="Proteomes" id="UP000694865"/>
    </source>
</evidence>
<comment type="similarity">
    <text evidence="1">Belongs to the aspartate/ornithine carbamoyltransferase superfamily. OTCase family.</text>
</comment>
<evidence type="ECO:0000259" key="4">
    <source>
        <dbReference type="Pfam" id="PF02729"/>
    </source>
</evidence>
<keyword evidence="5" id="KW-1185">Reference proteome</keyword>
<dbReference type="RefSeq" id="XP_006811275.1">
    <property type="nucleotide sequence ID" value="XM_006811212.1"/>
</dbReference>
<name>A0ABM0LU34_SACKO</name>